<dbReference type="Gene3D" id="3.30.70.100">
    <property type="match status" value="1"/>
</dbReference>
<proteinExistence type="predicted"/>
<dbReference type="AlphaFoldDB" id="A0A1P8EGE9"/>
<gene>
    <name evidence="2" type="ORF">BEN76_04280</name>
</gene>
<dbReference type="Proteomes" id="UP000185674">
    <property type="component" value="Chromosome"/>
</dbReference>
<accession>A0A1P8EGE9</accession>
<dbReference type="SUPFAM" id="SSF54975">
    <property type="entry name" value="Acylphosphatase/BLUF domain-like"/>
    <property type="match status" value="1"/>
</dbReference>
<name>A0A1P8EGE9_9GAMM</name>
<dbReference type="Pfam" id="PF04940">
    <property type="entry name" value="BLUF"/>
    <property type="match status" value="1"/>
</dbReference>
<dbReference type="SMART" id="SM01034">
    <property type="entry name" value="BLUF"/>
    <property type="match status" value="1"/>
</dbReference>
<evidence type="ECO:0000313" key="3">
    <source>
        <dbReference type="Proteomes" id="UP000185674"/>
    </source>
</evidence>
<reference evidence="2 3" key="1">
    <citation type="submission" date="2016-08" db="EMBL/GenBank/DDBJ databases">
        <title>Complete genome sequence of Acinetobacter baylyi strain GFJ2.</title>
        <authorList>
            <person name="Tabata M."/>
            <person name="Kuboki S."/>
            <person name="Gibu N."/>
            <person name="Kinouchi Y."/>
            <person name="Vangnai A."/>
            <person name="Kasai D."/>
            <person name="Fukuda M."/>
        </authorList>
    </citation>
    <scope>NUCLEOTIDE SEQUENCE [LARGE SCALE GENOMIC DNA]</scope>
    <source>
        <strain evidence="2 3">GFJ2</strain>
    </source>
</reference>
<dbReference type="GO" id="GO:0009882">
    <property type="term" value="F:blue light photoreceptor activity"/>
    <property type="evidence" value="ECO:0007669"/>
    <property type="project" value="InterPro"/>
</dbReference>
<sequence>MPAIQLLYVSKTNSEHHQIKNDLMEILTEAVQYNSRNGITGVLYYGNGYFVQCLEGEEKTVHDIFYTKIIKDPRHQNCEILASKYIDHLLFQRWSMKFAPINKKMKAFFEQHHIDEFNPYLLTHHTTEPFIQLLSEELHQDIQHYPQHGYSD</sequence>
<dbReference type="InterPro" id="IPR007024">
    <property type="entry name" value="BLUF_domain"/>
</dbReference>
<dbReference type="RefSeq" id="WP_076032363.1">
    <property type="nucleotide sequence ID" value="NZ_CP016896.1"/>
</dbReference>
<dbReference type="InterPro" id="IPR036046">
    <property type="entry name" value="Acylphosphatase-like_dom_sf"/>
</dbReference>
<dbReference type="STRING" id="487316.BEN76_04280"/>
<dbReference type="PROSITE" id="PS50925">
    <property type="entry name" value="BLUF"/>
    <property type="match status" value="1"/>
</dbReference>
<protein>
    <submittedName>
        <fullName evidence="2">Blue light sensor protein</fullName>
    </submittedName>
</protein>
<dbReference type="eggNOG" id="COG3431">
    <property type="taxonomic scope" value="Bacteria"/>
</dbReference>
<dbReference type="GO" id="GO:0071949">
    <property type="term" value="F:FAD binding"/>
    <property type="evidence" value="ECO:0007669"/>
    <property type="project" value="InterPro"/>
</dbReference>
<feature type="domain" description="BLUF" evidence="1">
    <location>
        <begin position="3"/>
        <end position="97"/>
    </location>
</feature>
<dbReference type="KEGG" id="asol:BEN76_04280"/>
<evidence type="ECO:0000313" key="2">
    <source>
        <dbReference type="EMBL" id="APV35274.1"/>
    </source>
</evidence>
<dbReference type="EMBL" id="CP016896">
    <property type="protein sequence ID" value="APV35274.1"/>
    <property type="molecule type" value="Genomic_DNA"/>
</dbReference>
<evidence type="ECO:0000259" key="1">
    <source>
        <dbReference type="PROSITE" id="PS50925"/>
    </source>
</evidence>
<organism evidence="2 3">
    <name type="scientific">Acinetobacter soli</name>
    <dbReference type="NCBI Taxonomy" id="487316"/>
    <lineage>
        <taxon>Bacteria</taxon>
        <taxon>Pseudomonadati</taxon>
        <taxon>Pseudomonadota</taxon>
        <taxon>Gammaproteobacteria</taxon>
        <taxon>Moraxellales</taxon>
        <taxon>Moraxellaceae</taxon>
        <taxon>Acinetobacter</taxon>
    </lineage>
</organism>